<gene>
    <name evidence="2" type="ORF">EVAR_98324_1</name>
</gene>
<feature type="compositionally biased region" description="Low complexity" evidence="1">
    <location>
        <begin position="195"/>
        <end position="210"/>
    </location>
</feature>
<protein>
    <submittedName>
        <fullName evidence="2">Uncharacterized protein</fullName>
    </submittedName>
</protein>
<evidence type="ECO:0000313" key="2">
    <source>
        <dbReference type="EMBL" id="GBP60427.1"/>
    </source>
</evidence>
<organism evidence="2 3">
    <name type="scientific">Eumeta variegata</name>
    <name type="common">Bagworm moth</name>
    <name type="synonym">Eumeta japonica</name>
    <dbReference type="NCBI Taxonomy" id="151549"/>
    <lineage>
        <taxon>Eukaryota</taxon>
        <taxon>Metazoa</taxon>
        <taxon>Ecdysozoa</taxon>
        <taxon>Arthropoda</taxon>
        <taxon>Hexapoda</taxon>
        <taxon>Insecta</taxon>
        <taxon>Pterygota</taxon>
        <taxon>Neoptera</taxon>
        <taxon>Endopterygota</taxon>
        <taxon>Lepidoptera</taxon>
        <taxon>Glossata</taxon>
        <taxon>Ditrysia</taxon>
        <taxon>Tineoidea</taxon>
        <taxon>Psychidae</taxon>
        <taxon>Oiketicinae</taxon>
        <taxon>Eumeta</taxon>
    </lineage>
</organism>
<dbReference type="EMBL" id="BGZK01000787">
    <property type="protein sequence ID" value="GBP60427.1"/>
    <property type="molecule type" value="Genomic_DNA"/>
</dbReference>
<name>A0A4C1XDT6_EUMVA</name>
<evidence type="ECO:0000313" key="3">
    <source>
        <dbReference type="Proteomes" id="UP000299102"/>
    </source>
</evidence>
<feature type="compositionally biased region" description="Low complexity" evidence="1">
    <location>
        <begin position="168"/>
        <end position="177"/>
    </location>
</feature>
<dbReference type="AlphaFoldDB" id="A0A4C1XDT6"/>
<proteinExistence type="predicted"/>
<sequence>MNGYESEGCEGRAKRMTDRNTYLNVATFLVQCCVQETVLYFGTQKCKALNVRIRLALSVSEPRARGIDCDLGETCARPSLWVPTARDKRRHYRHRTQVRGHGGRPPSAFSMLAMPYPSGIDAVKRARFEESDEVSDRVSARHLFPDDRVVTRAGAGAARGNARTRHVSSSSSTSRSSSSDESKDKRFGHGRRVGRPLGRGARGARAAGRGHSCELSARRNRTRLHLARRRARAFSCRPRRAGPPPAQALLSHFWRAESATPLRIVAERTLL</sequence>
<reference evidence="2 3" key="1">
    <citation type="journal article" date="2019" name="Commun. Biol.">
        <title>The bagworm genome reveals a unique fibroin gene that provides high tensile strength.</title>
        <authorList>
            <person name="Kono N."/>
            <person name="Nakamura H."/>
            <person name="Ohtoshi R."/>
            <person name="Tomita M."/>
            <person name="Numata K."/>
            <person name="Arakawa K."/>
        </authorList>
    </citation>
    <scope>NUCLEOTIDE SEQUENCE [LARGE SCALE GENOMIC DNA]</scope>
</reference>
<keyword evidence="3" id="KW-1185">Reference proteome</keyword>
<feature type="region of interest" description="Disordered" evidence="1">
    <location>
        <begin position="154"/>
        <end position="221"/>
    </location>
</feature>
<comment type="caution">
    <text evidence="2">The sequence shown here is derived from an EMBL/GenBank/DDBJ whole genome shotgun (WGS) entry which is preliminary data.</text>
</comment>
<evidence type="ECO:0000256" key="1">
    <source>
        <dbReference type="SAM" id="MobiDB-lite"/>
    </source>
</evidence>
<accession>A0A4C1XDT6</accession>
<dbReference type="Proteomes" id="UP000299102">
    <property type="component" value="Unassembled WGS sequence"/>
</dbReference>
<feature type="compositionally biased region" description="Basic and acidic residues" evidence="1">
    <location>
        <begin position="178"/>
        <end position="187"/>
    </location>
</feature>